<dbReference type="Gene3D" id="3.90.79.10">
    <property type="entry name" value="Nucleoside Triphosphate Pyrophosphohydrolase"/>
    <property type="match status" value="1"/>
</dbReference>
<keyword evidence="3 4" id="KW-0378">Hydrolase</keyword>
<dbReference type="EMBL" id="BAABKG010000004">
    <property type="protein sequence ID" value="GAA5152643.1"/>
    <property type="molecule type" value="Genomic_DNA"/>
</dbReference>
<dbReference type="PANTHER" id="PTHR43046:SF2">
    <property type="entry name" value="8-OXO-DGTP DIPHOSPHATASE-RELATED"/>
    <property type="match status" value="1"/>
</dbReference>
<accession>A0ABP9PV70</accession>
<dbReference type="Pfam" id="PF00293">
    <property type="entry name" value="NUDIX"/>
    <property type="match status" value="1"/>
</dbReference>
<gene>
    <name evidence="6" type="ORF">GCM10023340_33290</name>
</gene>
<evidence type="ECO:0000313" key="7">
    <source>
        <dbReference type="Proteomes" id="UP001500221"/>
    </source>
</evidence>
<dbReference type="PRINTS" id="PR00502">
    <property type="entry name" value="NUDIXFAMILY"/>
</dbReference>
<protein>
    <recommendedName>
        <fullName evidence="5">Nudix hydrolase domain-containing protein</fullName>
    </recommendedName>
</protein>
<dbReference type="InterPro" id="IPR015797">
    <property type="entry name" value="NUDIX_hydrolase-like_dom_sf"/>
</dbReference>
<evidence type="ECO:0000259" key="5">
    <source>
        <dbReference type="PROSITE" id="PS51462"/>
    </source>
</evidence>
<feature type="domain" description="Nudix hydrolase" evidence="5">
    <location>
        <begin position="14"/>
        <end position="145"/>
    </location>
</feature>
<dbReference type="InterPro" id="IPR020476">
    <property type="entry name" value="Nudix_hydrolase"/>
</dbReference>
<organism evidence="6 7">
    <name type="scientific">Nocardioides marinquilinus</name>
    <dbReference type="NCBI Taxonomy" id="1210400"/>
    <lineage>
        <taxon>Bacteria</taxon>
        <taxon>Bacillati</taxon>
        <taxon>Actinomycetota</taxon>
        <taxon>Actinomycetes</taxon>
        <taxon>Propionibacteriales</taxon>
        <taxon>Nocardioidaceae</taxon>
        <taxon>Nocardioides</taxon>
    </lineage>
</organism>
<evidence type="ECO:0000256" key="3">
    <source>
        <dbReference type="ARBA" id="ARBA00022801"/>
    </source>
</evidence>
<dbReference type="InterPro" id="IPR000086">
    <property type="entry name" value="NUDIX_hydrolase_dom"/>
</dbReference>
<evidence type="ECO:0000313" key="6">
    <source>
        <dbReference type="EMBL" id="GAA5152643.1"/>
    </source>
</evidence>
<proteinExistence type="inferred from homology"/>
<dbReference type="PROSITE" id="PS51462">
    <property type="entry name" value="NUDIX"/>
    <property type="match status" value="1"/>
</dbReference>
<dbReference type="SUPFAM" id="SSF55811">
    <property type="entry name" value="Nudix"/>
    <property type="match status" value="1"/>
</dbReference>
<dbReference type="Proteomes" id="UP001500221">
    <property type="component" value="Unassembled WGS sequence"/>
</dbReference>
<comment type="cofactor">
    <cofactor evidence="1">
        <name>Mg(2+)</name>
        <dbReference type="ChEBI" id="CHEBI:18420"/>
    </cofactor>
</comment>
<evidence type="ECO:0000256" key="4">
    <source>
        <dbReference type="RuleBase" id="RU003476"/>
    </source>
</evidence>
<evidence type="ECO:0000256" key="1">
    <source>
        <dbReference type="ARBA" id="ARBA00001946"/>
    </source>
</evidence>
<dbReference type="RefSeq" id="WP_345461074.1">
    <property type="nucleotide sequence ID" value="NZ_BAABKG010000004.1"/>
</dbReference>
<evidence type="ECO:0000256" key="2">
    <source>
        <dbReference type="ARBA" id="ARBA00005582"/>
    </source>
</evidence>
<sequence>MSWTRCRLGHRHWGPHGAAGLLLARDGTALLQLRATWAHRGGTWSVPGGAIERGESALRAALRETEEELGVAGAAVRTAGSRVADCGGGWTYETVLGVPADPGATLAVRDLAESAGHAWVPAAEVTDLPLHPAFRAAWADPDGVLRDFVAAS</sequence>
<comment type="similarity">
    <text evidence="2 4">Belongs to the Nudix hydrolase family.</text>
</comment>
<dbReference type="PROSITE" id="PS00893">
    <property type="entry name" value="NUDIX_BOX"/>
    <property type="match status" value="1"/>
</dbReference>
<dbReference type="PANTHER" id="PTHR43046">
    <property type="entry name" value="GDP-MANNOSE MANNOSYL HYDROLASE"/>
    <property type="match status" value="1"/>
</dbReference>
<keyword evidence="7" id="KW-1185">Reference proteome</keyword>
<dbReference type="InterPro" id="IPR020084">
    <property type="entry name" value="NUDIX_hydrolase_CS"/>
</dbReference>
<reference evidence="7" key="1">
    <citation type="journal article" date="2019" name="Int. J. Syst. Evol. Microbiol.">
        <title>The Global Catalogue of Microorganisms (GCM) 10K type strain sequencing project: providing services to taxonomists for standard genome sequencing and annotation.</title>
        <authorList>
            <consortium name="The Broad Institute Genomics Platform"/>
            <consortium name="The Broad Institute Genome Sequencing Center for Infectious Disease"/>
            <person name="Wu L."/>
            <person name="Ma J."/>
        </authorList>
    </citation>
    <scope>NUCLEOTIDE SEQUENCE [LARGE SCALE GENOMIC DNA]</scope>
    <source>
        <strain evidence="7">JCM 18459</strain>
    </source>
</reference>
<comment type="caution">
    <text evidence="6">The sequence shown here is derived from an EMBL/GenBank/DDBJ whole genome shotgun (WGS) entry which is preliminary data.</text>
</comment>
<name>A0ABP9PV70_9ACTN</name>